<accession>A0A3G5A059</accession>
<gene>
    <name evidence="1" type="ORF">Harvfovirus3_12</name>
</gene>
<evidence type="ECO:0000313" key="1">
    <source>
        <dbReference type="EMBL" id="AYV80567.1"/>
    </source>
</evidence>
<dbReference type="EMBL" id="MK072245">
    <property type="protein sequence ID" value="AYV80567.1"/>
    <property type="molecule type" value="Genomic_DNA"/>
</dbReference>
<organism evidence="1">
    <name type="scientific">Harvfovirus sp</name>
    <dbReference type="NCBI Taxonomy" id="2487768"/>
    <lineage>
        <taxon>Viruses</taxon>
        <taxon>Varidnaviria</taxon>
        <taxon>Bamfordvirae</taxon>
        <taxon>Nucleocytoviricota</taxon>
        <taxon>Megaviricetes</taxon>
        <taxon>Imitervirales</taxon>
        <taxon>Mimiviridae</taxon>
        <taxon>Klosneuvirinae</taxon>
    </lineage>
</organism>
<proteinExistence type="predicted"/>
<sequence>MVIVHSLKQNRLILNDENEILFKLIHNWKEYGQQDTLVEDKIDSNLKNPLLEEFVEILSLIQKDSRYILKELAKHRDQKSTIGRKSTSLKLPRSNIYVEEYNPEYKTSIRGTELKFQYENVNPVKSKYNIYRNVKFDENYMYMGMISKSFTFRTMLLNTVTSDFILFNDDDEKILVITPWGFVNLKETEWWNISEFKEAIDQIVFGPDSLLAKKTREGFKVTSSIKFSLDNASTYRSIE</sequence>
<name>A0A3G5A059_9VIRU</name>
<reference evidence="1" key="1">
    <citation type="submission" date="2018-10" db="EMBL/GenBank/DDBJ databases">
        <title>Hidden diversity of soil giant viruses.</title>
        <authorList>
            <person name="Schulz F."/>
            <person name="Alteio L."/>
            <person name="Goudeau D."/>
            <person name="Ryan E.M."/>
            <person name="Malmstrom R.R."/>
            <person name="Blanchard J."/>
            <person name="Woyke T."/>
        </authorList>
    </citation>
    <scope>NUCLEOTIDE SEQUENCE</scope>
    <source>
        <strain evidence="1">HAV1</strain>
    </source>
</reference>
<protein>
    <submittedName>
        <fullName evidence="1">Uncharacterized protein</fullName>
    </submittedName>
</protein>